<evidence type="ECO:0000313" key="3">
    <source>
        <dbReference type="Proteomes" id="UP001279660"/>
    </source>
</evidence>
<organism evidence="2 3">
    <name type="scientific">Sphingomonas echinoides</name>
    <dbReference type="NCBI Taxonomy" id="59803"/>
    <lineage>
        <taxon>Bacteria</taxon>
        <taxon>Pseudomonadati</taxon>
        <taxon>Pseudomonadota</taxon>
        <taxon>Alphaproteobacteria</taxon>
        <taxon>Sphingomonadales</taxon>
        <taxon>Sphingomonadaceae</taxon>
        <taxon>Sphingomonas</taxon>
    </lineage>
</organism>
<dbReference type="Proteomes" id="UP001279660">
    <property type="component" value="Unassembled WGS sequence"/>
</dbReference>
<reference evidence="2 3" key="1">
    <citation type="submission" date="2023-11" db="EMBL/GenBank/DDBJ databases">
        <title>MicrobeMod: A computational toolkit for identifying prokaryotic methylation and restriction-modification with nanopore sequencing.</title>
        <authorList>
            <person name="Crits-Christoph A."/>
            <person name="Kang S.C."/>
            <person name="Lee H."/>
            <person name="Ostrov N."/>
        </authorList>
    </citation>
    <scope>NUCLEOTIDE SEQUENCE [LARGE SCALE GENOMIC DNA]</scope>
    <source>
        <strain evidence="2 3">ATCC 14820</strain>
    </source>
</reference>
<feature type="chain" id="PRO_5046118598" description="Nuclear transport factor 2 family protein" evidence="1">
    <location>
        <begin position="21"/>
        <end position="153"/>
    </location>
</feature>
<sequence>MITTTIILMAASVSSSAAKADAICEVGRVALQDLPSINRERSADLYYAGHDAERTDVLEVCPKLVSEIPAGYPLADRDARARANMHVPIAGQAIKAAFIYSIEVPEIGADLKTATVRMDVSCTGLCGSGFEAHYIRTAKGWKRQGDIRTLFVS</sequence>
<dbReference type="RefSeq" id="WP_010402676.1">
    <property type="nucleotide sequence ID" value="NZ_JAWXXV010000001.1"/>
</dbReference>
<comment type="caution">
    <text evidence="2">The sequence shown here is derived from an EMBL/GenBank/DDBJ whole genome shotgun (WGS) entry which is preliminary data.</text>
</comment>
<keyword evidence="1" id="KW-0732">Signal</keyword>
<name>A0ABU4PM81_9SPHN</name>
<evidence type="ECO:0008006" key="4">
    <source>
        <dbReference type="Google" id="ProtNLM"/>
    </source>
</evidence>
<keyword evidence="3" id="KW-1185">Reference proteome</keyword>
<gene>
    <name evidence="2" type="ORF">SIL82_11800</name>
</gene>
<protein>
    <recommendedName>
        <fullName evidence="4">Nuclear transport factor 2 family protein</fullName>
    </recommendedName>
</protein>
<proteinExistence type="predicted"/>
<evidence type="ECO:0000313" key="2">
    <source>
        <dbReference type="EMBL" id="MDX5984947.1"/>
    </source>
</evidence>
<accession>A0ABU4PM81</accession>
<feature type="signal peptide" evidence="1">
    <location>
        <begin position="1"/>
        <end position="20"/>
    </location>
</feature>
<evidence type="ECO:0000256" key="1">
    <source>
        <dbReference type="SAM" id="SignalP"/>
    </source>
</evidence>
<dbReference type="EMBL" id="JAWXXV010000001">
    <property type="protein sequence ID" value="MDX5984947.1"/>
    <property type="molecule type" value="Genomic_DNA"/>
</dbReference>